<proteinExistence type="predicted"/>
<gene>
    <name evidence="1" type="ORF">E2562_027393</name>
</gene>
<dbReference type="EMBL" id="SPHZ02000003">
    <property type="protein sequence ID" value="KAF0926783.1"/>
    <property type="molecule type" value="Genomic_DNA"/>
</dbReference>
<reference evidence="1 2" key="1">
    <citation type="submission" date="2019-11" db="EMBL/GenBank/DDBJ databases">
        <title>Whole genome sequence of Oryza granulata.</title>
        <authorList>
            <person name="Li W."/>
        </authorList>
    </citation>
    <scope>NUCLEOTIDE SEQUENCE [LARGE SCALE GENOMIC DNA]</scope>
    <source>
        <strain evidence="2">cv. Menghai</strain>
        <tissue evidence="1">Leaf</tissue>
    </source>
</reference>
<organism evidence="1 2">
    <name type="scientific">Oryza meyeriana var. granulata</name>
    <dbReference type="NCBI Taxonomy" id="110450"/>
    <lineage>
        <taxon>Eukaryota</taxon>
        <taxon>Viridiplantae</taxon>
        <taxon>Streptophyta</taxon>
        <taxon>Embryophyta</taxon>
        <taxon>Tracheophyta</taxon>
        <taxon>Spermatophyta</taxon>
        <taxon>Magnoliopsida</taxon>
        <taxon>Liliopsida</taxon>
        <taxon>Poales</taxon>
        <taxon>Poaceae</taxon>
        <taxon>BOP clade</taxon>
        <taxon>Oryzoideae</taxon>
        <taxon>Oryzeae</taxon>
        <taxon>Oryzinae</taxon>
        <taxon>Oryza</taxon>
        <taxon>Oryza meyeriana</taxon>
    </lineage>
</organism>
<accession>A0A6G1EQ57</accession>
<protein>
    <submittedName>
        <fullName evidence="1">Uncharacterized protein</fullName>
    </submittedName>
</protein>
<keyword evidence="2" id="KW-1185">Reference proteome</keyword>
<name>A0A6G1EQ57_9ORYZ</name>
<comment type="caution">
    <text evidence="1">The sequence shown here is derived from an EMBL/GenBank/DDBJ whole genome shotgun (WGS) entry which is preliminary data.</text>
</comment>
<dbReference type="AlphaFoldDB" id="A0A6G1EQ57"/>
<sequence length="74" mass="8325">MATRSGGDGYEAPKMELNGWTQDEYERQQGKAISGGDCGVSGARRSCAKKSFHFVWSLTYSHHKRHRLMPPVIK</sequence>
<dbReference type="Proteomes" id="UP000479710">
    <property type="component" value="Unassembled WGS sequence"/>
</dbReference>
<evidence type="ECO:0000313" key="2">
    <source>
        <dbReference type="Proteomes" id="UP000479710"/>
    </source>
</evidence>
<evidence type="ECO:0000313" key="1">
    <source>
        <dbReference type="EMBL" id="KAF0926783.1"/>
    </source>
</evidence>